<feature type="transmembrane region" description="Helical" evidence="5">
    <location>
        <begin position="37"/>
        <end position="57"/>
    </location>
</feature>
<comment type="subcellular location">
    <subcellularLocation>
        <location evidence="1">Membrane</location>
        <topology evidence="1">Multi-pass membrane protein</topology>
    </subcellularLocation>
</comment>
<feature type="transmembrane region" description="Helical" evidence="5">
    <location>
        <begin position="245"/>
        <end position="263"/>
    </location>
</feature>
<dbReference type="GeneID" id="27696642"/>
<feature type="transmembrane region" description="Helical" evidence="5">
    <location>
        <begin position="202"/>
        <end position="224"/>
    </location>
</feature>
<dbReference type="AlphaFoldDB" id="A0A0D2HW01"/>
<gene>
    <name evidence="6" type="ORF">Z519_03714</name>
</gene>
<feature type="transmembrane region" description="Helical" evidence="5">
    <location>
        <begin position="107"/>
        <end position="125"/>
    </location>
</feature>
<dbReference type="InterPro" id="IPR005178">
    <property type="entry name" value="Ostalpha/TMEM184C"/>
</dbReference>
<feature type="transmembrane region" description="Helical" evidence="5">
    <location>
        <begin position="77"/>
        <end position="95"/>
    </location>
</feature>
<evidence type="ECO:0000256" key="3">
    <source>
        <dbReference type="ARBA" id="ARBA00022989"/>
    </source>
</evidence>
<dbReference type="VEuPathDB" id="FungiDB:Z519_03714"/>
<accession>A0A0D2HW01</accession>
<dbReference type="HOGENOM" id="CLU_012923_5_0_1"/>
<dbReference type="RefSeq" id="XP_016621799.1">
    <property type="nucleotide sequence ID" value="XM_016761461.1"/>
</dbReference>
<dbReference type="SMART" id="SM01417">
    <property type="entry name" value="Solute_trans_a"/>
    <property type="match status" value="1"/>
</dbReference>
<protein>
    <recommendedName>
        <fullName evidence="8">DUF300 domain protein</fullName>
    </recommendedName>
</protein>
<dbReference type="Pfam" id="PF03619">
    <property type="entry name" value="Solute_trans_a"/>
    <property type="match status" value="1"/>
</dbReference>
<evidence type="ECO:0008006" key="8">
    <source>
        <dbReference type="Google" id="ProtNLM"/>
    </source>
</evidence>
<dbReference type="Proteomes" id="UP000053789">
    <property type="component" value="Unassembled WGS sequence"/>
</dbReference>
<evidence type="ECO:0000313" key="6">
    <source>
        <dbReference type="EMBL" id="KIW95130.1"/>
    </source>
</evidence>
<reference evidence="6" key="1">
    <citation type="submission" date="2015-01" db="EMBL/GenBank/DDBJ databases">
        <title>The Genome Sequence of Cladophialophora bantiana CBS 173.52.</title>
        <authorList>
            <consortium name="The Broad Institute Genomics Platform"/>
            <person name="Cuomo C."/>
            <person name="de Hoog S."/>
            <person name="Gorbushina A."/>
            <person name="Stielow B."/>
            <person name="Teixiera M."/>
            <person name="Abouelleil A."/>
            <person name="Chapman S.B."/>
            <person name="Priest M."/>
            <person name="Young S.K."/>
            <person name="Wortman J."/>
            <person name="Nusbaum C."/>
            <person name="Birren B."/>
        </authorList>
    </citation>
    <scope>NUCLEOTIDE SEQUENCE [LARGE SCALE GENOMIC DNA]</scope>
    <source>
        <strain evidence="6">CBS 173.52</strain>
    </source>
</reference>
<dbReference type="GO" id="GO:0016020">
    <property type="term" value="C:membrane"/>
    <property type="evidence" value="ECO:0007669"/>
    <property type="project" value="UniProtKB-SubCell"/>
</dbReference>
<feature type="transmembrane region" description="Helical" evidence="5">
    <location>
        <begin position="283"/>
        <end position="304"/>
    </location>
</feature>
<sequence length="409" mass="45977">MGLFKNDDGGSDPVCSMPNPLAADAPEPFIGSLSFRQFNLCLSGSCTAFVCLSIFILMARHATHFSKPNEQSKILKICFLLPFYSLLSLLGIAYPNAYPYLDPWRDFWEAIALGSFFLLLCEFVSPSSDFRDVFFAALEVPQSRRAKEKGRPVDGSGLEWYRKRWVFIFQYVVVSLGIAVATDITQAINKYCLESSNIHFSHLWLTIIHNISITVAVAACIRFYNALKKDLKHHKPLAKFLSFKLIIGLSFIQDIVFTILRSTGTLKPSSTMTYADVNFGIDTMTTCILMVPFAVFFHFSYDVAPYDITKPRLLPLSEIPPQYIGAPRSSQEALTGRNGSQESFNLRRHIANETGGQYYGGALGIKAWATVPDPREILRAIHFAFTMRTTARRMNRAVVGVNPPPYPRY</sequence>
<evidence type="ECO:0000313" key="7">
    <source>
        <dbReference type="Proteomes" id="UP000053789"/>
    </source>
</evidence>
<dbReference type="OrthoDB" id="5348404at2759"/>
<keyword evidence="3 5" id="KW-1133">Transmembrane helix</keyword>
<organism evidence="6 7">
    <name type="scientific">Cladophialophora bantiana (strain ATCC 10958 / CBS 173.52 / CDC B-1940 / NIH 8579)</name>
    <name type="common">Xylohypha bantiana</name>
    <dbReference type="NCBI Taxonomy" id="1442370"/>
    <lineage>
        <taxon>Eukaryota</taxon>
        <taxon>Fungi</taxon>
        <taxon>Dikarya</taxon>
        <taxon>Ascomycota</taxon>
        <taxon>Pezizomycotina</taxon>
        <taxon>Eurotiomycetes</taxon>
        <taxon>Chaetothyriomycetidae</taxon>
        <taxon>Chaetothyriales</taxon>
        <taxon>Herpotrichiellaceae</taxon>
        <taxon>Cladophialophora</taxon>
    </lineage>
</organism>
<keyword evidence="4 5" id="KW-0472">Membrane</keyword>
<name>A0A0D2HW01_CLAB1</name>
<feature type="transmembrane region" description="Helical" evidence="5">
    <location>
        <begin position="165"/>
        <end position="182"/>
    </location>
</feature>
<evidence type="ECO:0000256" key="4">
    <source>
        <dbReference type="ARBA" id="ARBA00023136"/>
    </source>
</evidence>
<evidence type="ECO:0000256" key="5">
    <source>
        <dbReference type="SAM" id="Phobius"/>
    </source>
</evidence>
<evidence type="ECO:0000256" key="2">
    <source>
        <dbReference type="ARBA" id="ARBA00022692"/>
    </source>
</evidence>
<dbReference type="PANTHER" id="PTHR23423">
    <property type="entry name" value="ORGANIC SOLUTE TRANSPORTER-RELATED"/>
    <property type="match status" value="1"/>
</dbReference>
<keyword evidence="7" id="KW-1185">Reference proteome</keyword>
<evidence type="ECO:0000256" key="1">
    <source>
        <dbReference type="ARBA" id="ARBA00004141"/>
    </source>
</evidence>
<proteinExistence type="predicted"/>
<keyword evidence="2 5" id="KW-0812">Transmembrane</keyword>
<dbReference type="EMBL" id="KN846984">
    <property type="protein sequence ID" value="KIW95130.1"/>
    <property type="molecule type" value="Genomic_DNA"/>
</dbReference>